<evidence type="ECO:0000313" key="2">
    <source>
        <dbReference type="EMBL" id="OVE83310.1"/>
    </source>
</evidence>
<comment type="caution">
    <text evidence="2">The sequence shown here is derived from an EMBL/GenBank/DDBJ whole genome shotgun (WGS) entry which is preliminary data.</text>
</comment>
<feature type="transmembrane region" description="Helical" evidence="1">
    <location>
        <begin position="63"/>
        <end position="83"/>
    </location>
</feature>
<gene>
    <name evidence="2" type="ORF">B2G88_12630</name>
</gene>
<accession>A0A202E5X0</accession>
<keyword evidence="1" id="KW-0472">Membrane</keyword>
<name>A0A202E5X0_9EURY</name>
<dbReference type="Proteomes" id="UP000196084">
    <property type="component" value="Unassembled WGS sequence"/>
</dbReference>
<keyword evidence="1" id="KW-1133">Transmembrane helix</keyword>
<dbReference type="OrthoDB" id="373595at2157"/>
<sequence length="85" mass="8931">MTDETADPGTVSLEMDADEFQTAVQDAVENALLRIAALCLGFVFTAVFVIAGSQSTVESSGTADVVFGIASIAFGCGVFWWAYNL</sequence>
<evidence type="ECO:0000256" key="1">
    <source>
        <dbReference type="SAM" id="Phobius"/>
    </source>
</evidence>
<protein>
    <submittedName>
        <fullName evidence="2">Uncharacterized protein</fullName>
    </submittedName>
</protein>
<keyword evidence="3" id="KW-1185">Reference proteome</keyword>
<evidence type="ECO:0000313" key="3">
    <source>
        <dbReference type="Proteomes" id="UP000196084"/>
    </source>
</evidence>
<dbReference type="RefSeq" id="WP_054863307.1">
    <property type="nucleotide sequence ID" value="NZ_MWPH01000003.1"/>
</dbReference>
<organism evidence="2 3">
    <name type="scientific">Natronolimnobius baerhuensis</name>
    <dbReference type="NCBI Taxonomy" id="253108"/>
    <lineage>
        <taxon>Archaea</taxon>
        <taxon>Methanobacteriati</taxon>
        <taxon>Methanobacteriota</taxon>
        <taxon>Stenosarchaea group</taxon>
        <taxon>Halobacteria</taxon>
        <taxon>Halobacteriales</taxon>
        <taxon>Natrialbaceae</taxon>
        <taxon>Natronolimnobius</taxon>
    </lineage>
</organism>
<proteinExistence type="predicted"/>
<keyword evidence="1" id="KW-0812">Transmembrane</keyword>
<dbReference type="EMBL" id="MWPH01000003">
    <property type="protein sequence ID" value="OVE83310.1"/>
    <property type="molecule type" value="Genomic_DNA"/>
</dbReference>
<reference evidence="2 3" key="1">
    <citation type="submission" date="2017-02" db="EMBL/GenBank/DDBJ databases">
        <title>Natronthermophilus aegyptiacus gen. nov.,sp. nov., an aerobic, extremely halophilic alkalithermophilic archaeon isolated from the athalassohaline Wadi An Natrun, Egypt.</title>
        <authorList>
            <person name="Zhao B."/>
        </authorList>
    </citation>
    <scope>NUCLEOTIDE SEQUENCE [LARGE SCALE GENOMIC DNA]</scope>
    <source>
        <strain evidence="2 3">CGMCC 1.3597</strain>
    </source>
</reference>
<dbReference type="AlphaFoldDB" id="A0A202E5X0"/>
<feature type="transmembrane region" description="Helical" evidence="1">
    <location>
        <begin position="31"/>
        <end position="51"/>
    </location>
</feature>